<dbReference type="Pfam" id="PF00625">
    <property type="entry name" value="Guanylate_kin"/>
    <property type="match status" value="1"/>
</dbReference>
<dbReference type="GO" id="GO:0005829">
    <property type="term" value="C:cytosol"/>
    <property type="evidence" value="ECO:0007669"/>
    <property type="project" value="TreeGrafter"/>
</dbReference>
<dbReference type="Proteomes" id="UP000823868">
    <property type="component" value="Unassembled WGS sequence"/>
</dbReference>
<evidence type="ECO:0000256" key="8">
    <source>
        <dbReference type="ARBA" id="ARBA00022840"/>
    </source>
</evidence>
<dbReference type="FunFam" id="3.30.63.10:FF:000002">
    <property type="entry name" value="Guanylate kinase 1"/>
    <property type="match status" value="1"/>
</dbReference>
<dbReference type="InterPro" id="IPR017665">
    <property type="entry name" value="Guanylate_kinase"/>
</dbReference>
<evidence type="ECO:0000256" key="1">
    <source>
        <dbReference type="ARBA" id="ARBA00003531"/>
    </source>
</evidence>
<dbReference type="PANTHER" id="PTHR23117">
    <property type="entry name" value="GUANYLATE KINASE-RELATED"/>
    <property type="match status" value="1"/>
</dbReference>
<reference evidence="13" key="1">
    <citation type="journal article" date="2021" name="PeerJ">
        <title>Extensive microbial diversity within the chicken gut microbiome revealed by metagenomics and culture.</title>
        <authorList>
            <person name="Gilroy R."/>
            <person name="Ravi A."/>
            <person name="Getino M."/>
            <person name="Pursley I."/>
            <person name="Horton D.L."/>
            <person name="Alikhan N.F."/>
            <person name="Baker D."/>
            <person name="Gharbi K."/>
            <person name="Hall N."/>
            <person name="Watson M."/>
            <person name="Adriaenssens E.M."/>
            <person name="Foster-Nyarko E."/>
            <person name="Jarju S."/>
            <person name="Secka A."/>
            <person name="Antonio M."/>
            <person name="Oren A."/>
            <person name="Chaudhuri R.R."/>
            <person name="La Ragione R."/>
            <person name="Hildebrand F."/>
            <person name="Pallen M.J."/>
        </authorList>
    </citation>
    <scope>NUCLEOTIDE SEQUENCE</scope>
    <source>
        <strain evidence="13">ChiBcec16_6824</strain>
    </source>
</reference>
<dbReference type="HAMAP" id="MF_00328">
    <property type="entry name" value="Guanylate_kinase"/>
    <property type="match status" value="1"/>
</dbReference>
<dbReference type="GO" id="GO:0005524">
    <property type="term" value="F:ATP binding"/>
    <property type="evidence" value="ECO:0007669"/>
    <property type="project" value="UniProtKB-UniRule"/>
</dbReference>
<name>A0A9D1YA47_9FIRM</name>
<dbReference type="InterPro" id="IPR008144">
    <property type="entry name" value="Guanylate_kin-like_dom"/>
</dbReference>
<comment type="caution">
    <text evidence="11">Lacks conserved residue(s) required for the propagation of feature annotation.</text>
</comment>
<comment type="catalytic activity">
    <reaction evidence="10 11">
        <text>GMP + ATP = GDP + ADP</text>
        <dbReference type="Rhea" id="RHEA:20780"/>
        <dbReference type="ChEBI" id="CHEBI:30616"/>
        <dbReference type="ChEBI" id="CHEBI:58115"/>
        <dbReference type="ChEBI" id="CHEBI:58189"/>
        <dbReference type="ChEBI" id="CHEBI:456216"/>
        <dbReference type="EC" id="2.7.4.8"/>
    </reaction>
</comment>
<dbReference type="Gene3D" id="3.40.50.300">
    <property type="entry name" value="P-loop containing nucleotide triphosphate hydrolases"/>
    <property type="match status" value="1"/>
</dbReference>
<comment type="caution">
    <text evidence="13">The sequence shown here is derived from an EMBL/GenBank/DDBJ whole genome shotgun (WGS) entry which is preliminary data.</text>
</comment>
<dbReference type="SMART" id="SM00072">
    <property type="entry name" value="GuKc"/>
    <property type="match status" value="1"/>
</dbReference>
<comment type="subcellular location">
    <subcellularLocation>
        <location evidence="11">Cytoplasm</location>
    </subcellularLocation>
</comment>
<organism evidence="13 14">
    <name type="scientific">Candidatus Flavonifractor merdigallinarum</name>
    <dbReference type="NCBI Taxonomy" id="2838589"/>
    <lineage>
        <taxon>Bacteria</taxon>
        <taxon>Bacillati</taxon>
        <taxon>Bacillota</taxon>
        <taxon>Clostridia</taxon>
        <taxon>Eubacteriales</taxon>
        <taxon>Oscillospiraceae</taxon>
        <taxon>Flavonifractor</taxon>
    </lineage>
</organism>
<evidence type="ECO:0000256" key="11">
    <source>
        <dbReference type="HAMAP-Rule" id="MF_00328"/>
    </source>
</evidence>
<dbReference type="InterPro" id="IPR027417">
    <property type="entry name" value="P-loop_NTPase"/>
</dbReference>
<dbReference type="NCBIfam" id="TIGR03263">
    <property type="entry name" value="guanyl_kin"/>
    <property type="match status" value="1"/>
</dbReference>
<accession>A0A9D1YA47</accession>
<keyword evidence="6 11" id="KW-0547">Nucleotide-binding</keyword>
<protein>
    <recommendedName>
        <fullName evidence="4 11">Guanylate kinase</fullName>
        <ecNumber evidence="3 11">2.7.4.8</ecNumber>
    </recommendedName>
    <alternativeName>
        <fullName evidence="9 11">GMP kinase</fullName>
    </alternativeName>
</protein>
<evidence type="ECO:0000256" key="6">
    <source>
        <dbReference type="ARBA" id="ARBA00022741"/>
    </source>
</evidence>
<dbReference type="AlphaFoldDB" id="A0A9D1YA47"/>
<evidence type="ECO:0000313" key="13">
    <source>
        <dbReference type="EMBL" id="HIY22078.1"/>
    </source>
</evidence>
<evidence type="ECO:0000256" key="10">
    <source>
        <dbReference type="ARBA" id="ARBA00048594"/>
    </source>
</evidence>
<dbReference type="SUPFAM" id="SSF52540">
    <property type="entry name" value="P-loop containing nucleoside triphosphate hydrolases"/>
    <property type="match status" value="1"/>
</dbReference>
<dbReference type="EMBL" id="DXDX01000171">
    <property type="protein sequence ID" value="HIY22078.1"/>
    <property type="molecule type" value="Genomic_DNA"/>
</dbReference>
<evidence type="ECO:0000256" key="4">
    <source>
        <dbReference type="ARBA" id="ARBA00016296"/>
    </source>
</evidence>
<dbReference type="InterPro" id="IPR020590">
    <property type="entry name" value="Guanylate_kinase_CS"/>
</dbReference>
<dbReference type="PROSITE" id="PS00856">
    <property type="entry name" value="GUANYLATE_KINASE_1"/>
    <property type="match status" value="1"/>
</dbReference>
<gene>
    <name evidence="11 13" type="primary">gmk</name>
    <name evidence="13" type="ORF">H9841_09285</name>
</gene>
<evidence type="ECO:0000256" key="9">
    <source>
        <dbReference type="ARBA" id="ARBA00030128"/>
    </source>
</evidence>
<dbReference type="InterPro" id="IPR008145">
    <property type="entry name" value="GK/Ca_channel_bsu"/>
</dbReference>
<feature type="domain" description="Guanylate kinase-like" evidence="12">
    <location>
        <begin position="15"/>
        <end position="193"/>
    </location>
</feature>
<dbReference type="Gene3D" id="3.30.63.10">
    <property type="entry name" value="Guanylate Kinase phosphate binding domain"/>
    <property type="match status" value="1"/>
</dbReference>
<evidence type="ECO:0000256" key="2">
    <source>
        <dbReference type="ARBA" id="ARBA00005790"/>
    </source>
</evidence>
<evidence type="ECO:0000256" key="5">
    <source>
        <dbReference type="ARBA" id="ARBA00022679"/>
    </source>
</evidence>
<dbReference type="CDD" id="cd00071">
    <property type="entry name" value="GMPK"/>
    <property type="match status" value="1"/>
</dbReference>
<dbReference type="PANTHER" id="PTHR23117:SF13">
    <property type="entry name" value="GUANYLATE KINASE"/>
    <property type="match status" value="1"/>
</dbReference>
<evidence type="ECO:0000259" key="12">
    <source>
        <dbReference type="PROSITE" id="PS50052"/>
    </source>
</evidence>
<dbReference type="PROSITE" id="PS50052">
    <property type="entry name" value="GUANYLATE_KINASE_2"/>
    <property type="match status" value="1"/>
</dbReference>
<dbReference type="EC" id="2.7.4.8" evidence="3 11"/>
<keyword evidence="8 11" id="KW-0067">ATP-binding</keyword>
<sequence>MSMEKSYFDRIAEYGQLVVISGPNGVGKNTVIRQYLQEHPNACRSISVTTREPRPGEEEGKDYFFISVNEFDQLVRSKALLEHVYRDNVGYGTPRQAVENNRKEGHNVILNVDVTGAMKIRALCPDATLIFIIPPSWEELEKRVRASTNLSDEAIKEYLECAEEDILCAGQYDYILINDEVDKTVRRLGQIIHGNRYSRTSMQAFLESYIESEFKPHSDFADEILSM</sequence>
<evidence type="ECO:0000256" key="3">
    <source>
        <dbReference type="ARBA" id="ARBA00012961"/>
    </source>
</evidence>
<evidence type="ECO:0000313" key="14">
    <source>
        <dbReference type="Proteomes" id="UP000823868"/>
    </source>
</evidence>
<keyword evidence="5 11" id="KW-0808">Transferase</keyword>
<reference evidence="13" key="2">
    <citation type="submission" date="2021-04" db="EMBL/GenBank/DDBJ databases">
        <authorList>
            <person name="Gilroy R."/>
        </authorList>
    </citation>
    <scope>NUCLEOTIDE SEQUENCE</scope>
    <source>
        <strain evidence="13">ChiBcec16_6824</strain>
    </source>
</reference>
<comment type="similarity">
    <text evidence="2 11">Belongs to the guanylate kinase family.</text>
</comment>
<evidence type="ECO:0000256" key="7">
    <source>
        <dbReference type="ARBA" id="ARBA00022777"/>
    </source>
</evidence>
<keyword evidence="7 11" id="KW-0418">Kinase</keyword>
<keyword evidence="11" id="KW-0963">Cytoplasm</keyword>
<proteinExistence type="inferred from homology"/>
<comment type="function">
    <text evidence="1 11">Essential for recycling GMP and indirectly, cGMP.</text>
</comment>
<dbReference type="GO" id="GO:0004385">
    <property type="term" value="F:GMP kinase activity"/>
    <property type="evidence" value="ECO:0007669"/>
    <property type="project" value="UniProtKB-UniRule"/>
</dbReference>